<organism evidence="1 2">
    <name type="scientific">Chenopodium quinoa</name>
    <name type="common">Quinoa</name>
    <dbReference type="NCBI Taxonomy" id="63459"/>
    <lineage>
        <taxon>Eukaryota</taxon>
        <taxon>Viridiplantae</taxon>
        <taxon>Streptophyta</taxon>
        <taxon>Embryophyta</taxon>
        <taxon>Tracheophyta</taxon>
        <taxon>Spermatophyta</taxon>
        <taxon>Magnoliopsida</taxon>
        <taxon>eudicotyledons</taxon>
        <taxon>Gunneridae</taxon>
        <taxon>Pentapetalae</taxon>
        <taxon>Caryophyllales</taxon>
        <taxon>Chenopodiaceae</taxon>
        <taxon>Chenopodioideae</taxon>
        <taxon>Atripliceae</taxon>
        <taxon>Chenopodium</taxon>
    </lineage>
</organism>
<dbReference type="Gramene" id="AUR62023252-RA">
    <property type="protein sequence ID" value="AUR62023252-RA:cds"/>
    <property type="gene ID" value="AUR62023252"/>
</dbReference>
<dbReference type="AlphaFoldDB" id="A0A803M479"/>
<proteinExistence type="predicted"/>
<evidence type="ECO:0000313" key="2">
    <source>
        <dbReference type="Proteomes" id="UP000596660"/>
    </source>
</evidence>
<evidence type="ECO:0000313" key="1">
    <source>
        <dbReference type="EnsemblPlants" id="AUR62023252-RA:cds"/>
    </source>
</evidence>
<dbReference type="PANTHER" id="PTHR46632:SF16">
    <property type="entry name" value="E3 UBIQUITIN-PROTEIN LIGASE SINA-LIKE 10"/>
    <property type="match status" value="1"/>
</dbReference>
<dbReference type="EnsemblPlants" id="AUR62023252-RA">
    <property type="protein sequence ID" value="AUR62023252-RA:cds"/>
    <property type="gene ID" value="AUR62023252"/>
</dbReference>
<reference evidence="1" key="2">
    <citation type="submission" date="2021-03" db="UniProtKB">
        <authorList>
            <consortium name="EnsemblPlants"/>
        </authorList>
    </citation>
    <scope>IDENTIFICATION</scope>
</reference>
<dbReference type="PANTHER" id="PTHR46632">
    <property type="entry name" value="E3 UBIQUITIN-PROTEIN LIGASE SINA-LIKE 4"/>
    <property type="match status" value="1"/>
</dbReference>
<name>A0A803M479_CHEQI</name>
<reference evidence="1" key="1">
    <citation type="journal article" date="2017" name="Nature">
        <title>The genome of Chenopodium quinoa.</title>
        <authorList>
            <person name="Jarvis D.E."/>
            <person name="Ho Y.S."/>
            <person name="Lightfoot D.J."/>
            <person name="Schmoeckel S.M."/>
            <person name="Li B."/>
            <person name="Borm T.J.A."/>
            <person name="Ohyanagi H."/>
            <person name="Mineta K."/>
            <person name="Michell C.T."/>
            <person name="Saber N."/>
            <person name="Kharbatia N.M."/>
            <person name="Rupper R.R."/>
            <person name="Sharp A.R."/>
            <person name="Dally N."/>
            <person name="Boughton B.A."/>
            <person name="Woo Y.H."/>
            <person name="Gao G."/>
            <person name="Schijlen E.G.W.M."/>
            <person name="Guo X."/>
            <person name="Momin A.A."/>
            <person name="Negrao S."/>
            <person name="Al-Babili S."/>
            <person name="Gehring C."/>
            <person name="Roessner U."/>
            <person name="Jung C."/>
            <person name="Murphy K."/>
            <person name="Arold S.T."/>
            <person name="Gojobori T."/>
            <person name="van der Linden C.G."/>
            <person name="van Loo E.N."/>
            <person name="Jellen E.N."/>
            <person name="Maughan P.J."/>
            <person name="Tester M."/>
        </authorList>
    </citation>
    <scope>NUCLEOTIDE SEQUENCE [LARGE SCALE GENOMIC DNA]</scope>
    <source>
        <strain evidence="1">cv. PI 614886</strain>
    </source>
</reference>
<protein>
    <submittedName>
        <fullName evidence="1">Uncharacterized protein</fullName>
    </submittedName>
</protein>
<accession>A0A803M479</accession>
<sequence length="142" mass="16223">MRLSSHMSKEHVNFVTRFRYNSVFTVSLGTDKKFLVLQEEKDGFLFILNQGNAIAVRCIDPSPSNGRFAYELVSRGGTCTTSLKFQSFTHCITRHFNDPPSVDYFPIPDYFYHNGRSDGSLKLEICIWKDASLPVFSRGLLK</sequence>
<dbReference type="SUPFAM" id="SSF49599">
    <property type="entry name" value="TRAF domain-like"/>
    <property type="match status" value="1"/>
</dbReference>
<keyword evidence="2" id="KW-1185">Reference proteome</keyword>
<dbReference type="Proteomes" id="UP000596660">
    <property type="component" value="Unplaced"/>
</dbReference>
<dbReference type="InterPro" id="IPR044286">
    <property type="entry name" value="SINL_plant"/>
</dbReference>